<dbReference type="AlphaFoldDB" id="A0A7X4LL58"/>
<gene>
    <name evidence="2" type="ORF">F9817_11990</name>
</gene>
<dbReference type="GO" id="GO:0016747">
    <property type="term" value="F:acyltransferase activity, transferring groups other than amino-acyl groups"/>
    <property type="evidence" value="ECO:0007669"/>
    <property type="project" value="InterPro"/>
</dbReference>
<evidence type="ECO:0000259" key="1">
    <source>
        <dbReference type="PROSITE" id="PS51186"/>
    </source>
</evidence>
<evidence type="ECO:0000313" key="2">
    <source>
        <dbReference type="EMBL" id="MZI93914.1"/>
    </source>
</evidence>
<keyword evidence="3" id="KW-1185">Reference proteome</keyword>
<dbReference type="SUPFAM" id="SSF55729">
    <property type="entry name" value="Acyl-CoA N-acyltransferases (Nat)"/>
    <property type="match status" value="1"/>
</dbReference>
<keyword evidence="2" id="KW-0808">Transferase</keyword>
<dbReference type="Proteomes" id="UP000462621">
    <property type="component" value="Unassembled WGS sequence"/>
</dbReference>
<evidence type="ECO:0000313" key="3">
    <source>
        <dbReference type="Proteomes" id="UP000462621"/>
    </source>
</evidence>
<organism evidence="2 3">
    <name type="scientific">Vibrio eleionomae</name>
    <dbReference type="NCBI Taxonomy" id="2653505"/>
    <lineage>
        <taxon>Bacteria</taxon>
        <taxon>Pseudomonadati</taxon>
        <taxon>Pseudomonadota</taxon>
        <taxon>Gammaproteobacteria</taxon>
        <taxon>Vibrionales</taxon>
        <taxon>Vibrionaceae</taxon>
        <taxon>Vibrio</taxon>
    </lineage>
</organism>
<dbReference type="EMBL" id="WEKT01000019">
    <property type="protein sequence ID" value="MZI93914.1"/>
    <property type="molecule type" value="Genomic_DNA"/>
</dbReference>
<dbReference type="Gene3D" id="3.40.630.30">
    <property type="match status" value="1"/>
</dbReference>
<proteinExistence type="predicted"/>
<reference evidence="2 3" key="1">
    <citation type="submission" date="2019-10" db="EMBL/GenBank/DDBJ databases">
        <title>Vibrio sp. nov. isolated from a shrimp pond.</title>
        <authorList>
            <person name="Gomez-Gil B."/>
            <person name="Enciso-Ibarra J."/>
            <person name="Enciso-Ibarra K."/>
            <person name="Bolan-Mejia C."/>
        </authorList>
    </citation>
    <scope>NUCLEOTIDE SEQUENCE [LARGE SCALE GENOMIC DNA]</scope>
    <source>
        <strain evidence="2 3">CAIM 722</strain>
    </source>
</reference>
<dbReference type="CDD" id="cd04301">
    <property type="entry name" value="NAT_SF"/>
    <property type="match status" value="1"/>
</dbReference>
<sequence>MIITYPTIPSNDDFEILKQGLNGFNEMHTGHLEKETIASFIKNDNQQIVGGVLGEIKWGWLHVHGLWVAPNYQAKGYGTQLLKTLEDYAVEKGIPRFRLETTSFQALPFYQKLGYDIFGELSDLPPGYVSYFLQKRI</sequence>
<feature type="domain" description="N-acetyltransferase" evidence="1">
    <location>
        <begin position="3"/>
        <end position="137"/>
    </location>
</feature>
<dbReference type="Pfam" id="PF00583">
    <property type="entry name" value="Acetyltransf_1"/>
    <property type="match status" value="1"/>
</dbReference>
<dbReference type="PROSITE" id="PS51186">
    <property type="entry name" value="GNAT"/>
    <property type="match status" value="1"/>
</dbReference>
<dbReference type="RefSeq" id="WP_161155811.1">
    <property type="nucleotide sequence ID" value="NZ_WEKT01000019.1"/>
</dbReference>
<comment type="caution">
    <text evidence="2">The sequence shown here is derived from an EMBL/GenBank/DDBJ whole genome shotgun (WGS) entry which is preliminary data.</text>
</comment>
<dbReference type="InterPro" id="IPR000182">
    <property type="entry name" value="GNAT_dom"/>
</dbReference>
<name>A0A7X4LL58_9VIBR</name>
<dbReference type="InterPro" id="IPR016181">
    <property type="entry name" value="Acyl_CoA_acyltransferase"/>
</dbReference>
<protein>
    <submittedName>
        <fullName evidence="2">GNAT family N-acetyltransferase</fullName>
    </submittedName>
</protein>
<accession>A0A7X4LL58</accession>